<dbReference type="GO" id="GO:0016787">
    <property type="term" value="F:hydrolase activity"/>
    <property type="evidence" value="ECO:0007669"/>
    <property type="project" value="UniProtKB-KW"/>
</dbReference>
<dbReference type="EMBL" id="CGBR01000011">
    <property type="protein sequence ID" value="CFQ61969.1"/>
    <property type="molecule type" value="Genomic_DNA"/>
</dbReference>
<evidence type="ECO:0000313" key="5">
    <source>
        <dbReference type="Proteomes" id="UP000048841"/>
    </source>
</evidence>
<name>A0A0H5IZU0_YEREN</name>
<evidence type="ECO:0000259" key="2">
    <source>
        <dbReference type="Pfam" id="PF12913"/>
    </source>
</evidence>
<dbReference type="Proteomes" id="UP000048841">
    <property type="component" value="Unassembled WGS sequence"/>
</dbReference>
<feature type="signal peptide" evidence="1">
    <location>
        <begin position="1"/>
        <end position="22"/>
    </location>
</feature>
<dbReference type="Pfam" id="PF12913">
    <property type="entry name" value="SH3_6"/>
    <property type="match status" value="1"/>
</dbReference>
<proteinExistence type="predicted"/>
<dbReference type="Gene3D" id="3.90.1720.10">
    <property type="entry name" value="endopeptidase domain like (from Nostoc punctiforme)"/>
    <property type="match status" value="1"/>
</dbReference>
<evidence type="ECO:0000313" key="4">
    <source>
        <dbReference type="EMBL" id="CFQ61969.1"/>
    </source>
</evidence>
<gene>
    <name evidence="4" type="ORF">ERS137941_01947</name>
</gene>
<dbReference type="GeneID" id="31408505"/>
<reference evidence="4 5" key="1">
    <citation type="submission" date="2015-03" db="EMBL/GenBank/DDBJ databases">
        <authorList>
            <person name="Murphy D."/>
        </authorList>
    </citation>
    <scope>NUCLEOTIDE SEQUENCE [LARGE SCALE GENOMIC DNA]</scope>
    <source>
        <strain evidence="4 5">IP26249</strain>
    </source>
</reference>
<dbReference type="InterPro" id="IPR038765">
    <property type="entry name" value="Papain-like_cys_pep_sf"/>
</dbReference>
<feature type="domain" description="SH3b1" evidence="2">
    <location>
        <begin position="187"/>
        <end position="238"/>
    </location>
</feature>
<dbReference type="InterPro" id="IPR027017">
    <property type="entry name" value="P60_peptidase_YkfC"/>
</dbReference>
<keyword evidence="4" id="KW-0378">Hydrolase</keyword>
<dbReference type="PIRSF" id="PIRSF019015">
    <property type="entry name" value="P60_peptidase_YkfC"/>
    <property type="match status" value="1"/>
</dbReference>
<protein>
    <submittedName>
        <fullName evidence="4">Putative cell wall-associated hydrolase</fullName>
    </submittedName>
</protein>
<dbReference type="SUPFAM" id="SSF54001">
    <property type="entry name" value="Cysteine proteinases"/>
    <property type="match status" value="1"/>
</dbReference>
<dbReference type="RefSeq" id="WP_023160784.1">
    <property type="nucleotide sequence ID" value="NZ_CGBC01000030.1"/>
</dbReference>
<keyword evidence="1" id="KW-0732">Signal</keyword>
<evidence type="ECO:0000259" key="3">
    <source>
        <dbReference type="Pfam" id="PF12914"/>
    </source>
</evidence>
<accession>A0A0H5IZU0</accession>
<feature type="domain" description="SH3b2-type SH3" evidence="3">
    <location>
        <begin position="247"/>
        <end position="292"/>
    </location>
</feature>
<dbReference type="InterPro" id="IPR026864">
    <property type="entry name" value="SH3b2-type_SH3"/>
</dbReference>
<dbReference type="AlphaFoldDB" id="A0A0H5IZU0"/>
<sequence>MMKKTIRYNMLFLLTGFILFHAHSYTTHSQQQLVKTDISRIDKTKVIFPINDYPQDADKWIPVNNNYQVPFMSHEQQSAAFKFLMRHYFGLEGEDPSPWNKNYINRVLSSTVSSNTGAAAEKLSKSIAQFTHSDARYYGENFLLLGSEWKKQMRQLASVPIADRYHHILRAIAIKETAVRFLPTSYPAFGDPEQPGQGYPFDMLQDSALHPGEPLYIAGVTQDKSWSFIVSPSVIGWVDSSDIANADDAFIQHWISMAKAGLVAVINDNASFVDQEKIFRFTARTGTLLPLKTVTGIKTDADKIAVAIPVKNKYGKTNIHYAHLSKESIQQVPVIPTPKTLSSLIKNMQGKNYGWGNIYGFNDCSAEIRNLMLPLGIYLPRDAQQQSLSGKSIDLSHYSTAERIDYLMKHGKPFTTLIYIGGHVMLYIGNIDWKGQAVPVTYQNLWGLRPADSSSRSIIGKSVFFPLLSHYPQDPKLESLAGKPTFIVTWLN</sequence>
<dbReference type="Pfam" id="PF12914">
    <property type="entry name" value="SH3_7"/>
    <property type="match status" value="1"/>
</dbReference>
<feature type="chain" id="PRO_5009773632" evidence="1">
    <location>
        <begin position="23"/>
        <end position="492"/>
    </location>
</feature>
<evidence type="ECO:0000256" key="1">
    <source>
        <dbReference type="SAM" id="SignalP"/>
    </source>
</evidence>
<dbReference type="InterPro" id="IPR039439">
    <property type="entry name" value="SH3b1_dom"/>
</dbReference>
<organism evidence="4 5">
    <name type="scientific">Yersinia enterocolitica</name>
    <dbReference type="NCBI Taxonomy" id="630"/>
    <lineage>
        <taxon>Bacteria</taxon>
        <taxon>Pseudomonadati</taxon>
        <taxon>Pseudomonadota</taxon>
        <taxon>Gammaproteobacteria</taxon>
        <taxon>Enterobacterales</taxon>
        <taxon>Yersiniaceae</taxon>
        <taxon>Yersinia</taxon>
    </lineage>
</organism>